<accession>A0A1R3U7T3</accession>
<gene>
    <name evidence="1" type="ORF">DSM25559_4540</name>
</gene>
<sequence>MGITSREQAFSDKIDCKFPYSNSFQAAALIAEARSISTNAEFCVLYEIVSPPASQRLPKLTQRELLAAWIENAASPLAARIADLASQVIDCGKVPTEKALNEMHEVAVFEGQYAALAVVSHLAYAGSEGVDHELIDTLEQQIRMRWDAPR</sequence>
<evidence type="ECO:0000313" key="1">
    <source>
        <dbReference type="EMBL" id="SCX34658.1"/>
    </source>
</evidence>
<evidence type="ECO:0000313" key="2">
    <source>
        <dbReference type="Proteomes" id="UP000187891"/>
    </source>
</evidence>
<organism evidence="1 2">
    <name type="scientific">Agrobacterium rosae</name>
    <dbReference type="NCBI Taxonomy" id="1972867"/>
    <lineage>
        <taxon>Bacteria</taxon>
        <taxon>Pseudomonadati</taxon>
        <taxon>Pseudomonadota</taxon>
        <taxon>Alphaproteobacteria</taxon>
        <taxon>Hyphomicrobiales</taxon>
        <taxon>Rhizobiaceae</taxon>
        <taxon>Rhizobium/Agrobacterium group</taxon>
        <taxon>Agrobacterium</taxon>
    </lineage>
</organism>
<protein>
    <submittedName>
        <fullName evidence="1">Uncharacterized protein</fullName>
    </submittedName>
</protein>
<name>A0A1R3U7T3_9HYPH</name>
<dbReference type="STRING" id="1907666.DSM25559_4540"/>
<proteinExistence type="predicted"/>
<dbReference type="Proteomes" id="UP000187891">
    <property type="component" value="Unassembled WGS sequence"/>
</dbReference>
<dbReference type="AlphaFoldDB" id="A0A1R3U7T3"/>
<reference evidence="2" key="1">
    <citation type="submission" date="2016-10" db="EMBL/GenBank/DDBJ databases">
        <authorList>
            <person name="Wibberg D."/>
        </authorList>
    </citation>
    <scope>NUCLEOTIDE SEQUENCE [LARGE SCALE GENOMIC DNA]</scope>
</reference>
<dbReference type="RefSeq" id="WP_077122551.1">
    <property type="nucleotide sequence ID" value="NZ_FMUE01000016.1"/>
</dbReference>
<dbReference type="EMBL" id="FMUE01000016">
    <property type="protein sequence ID" value="SCX34658.1"/>
    <property type="molecule type" value="Genomic_DNA"/>
</dbReference>